<dbReference type="UniPathway" id="UPA00148"/>
<keyword evidence="1" id="KW-0812">Transmembrane</keyword>
<dbReference type="GO" id="GO:0048472">
    <property type="term" value="F:threonine-phosphate decarboxylase activity"/>
    <property type="evidence" value="ECO:0007669"/>
    <property type="project" value="InterPro"/>
</dbReference>
<dbReference type="GO" id="GO:0016874">
    <property type="term" value="F:ligase activity"/>
    <property type="evidence" value="ECO:0007669"/>
    <property type="project" value="UniProtKB-KW"/>
</dbReference>
<feature type="transmembrane region" description="Helical" evidence="1">
    <location>
        <begin position="22"/>
        <end position="39"/>
    </location>
</feature>
<dbReference type="KEGG" id="brh:RBRH_01744"/>
<feature type="transmembrane region" description="Helical" evidence="1">
    <location>
        <begin position="192"/>
        <end position="214"/>
    </location>
</feature>
<dbReference type="STRING" id="882378.RBRH_01744"/>
<feature type="transmembrane region" description="Helical" evidence="1">
    <location>
        <begin position="117"/>
        <end position="134"/>
    </location>
</feature>
<dbReference type="GO" id="GO:0015420">
    <property type="term" value="F:ABC-type vitamin B12 transporter activity"/>
    <property type="evidence" value="ECO:0007669"/>
    <property type="project" value="UniProtKB-UniRule"/>
</dbReference>
<dbReference type="PANTHER" id="PTHR38684:SF1">
    <property type="entry name" value="PROTEIN AMPE"/>
    <property type="match status" value="1"/>
</dbReference>
<sequence length="355" mass="39490">MSICCLSCLRNKFQINERRAKALCYLYAIFIGTLVPNRITALRMTFFSVLLALIIEQLRALSPHNPVSMLLHYHAASAGQAFDAGKRKHGLLAWLSVAVPWTLAVALIYYLLYRISFVLAFLWNVVIVYLTLGFRQFSHYFTDIHLALNNDDVPRAREILAQWTGLDTVDMPVSEIVRHTLIRAVIASHRHVFGVFFWFVVPLGPAGAVLYRVAEHLARTWNDTVSDRTPAFAAFARQAFFFIDWMPARLTAMGFAIVGNFEDAIYAWRNTAQQWPDPNEGVLLSAGSGALGARLAGPLAEPSSVDALSSTDGSPVPVGEDCTPRTLQSAVGLVWRAVILWMLLLLMLTVAVWVG</sequence>
<evidence type="ECO:0000256" key="1">
    <source>
        <dbReference type="HAMAP-Rule" id="MF_00024"/>
    </source>
</evidence>
<dbReference type="PANTHER" id="PTHR38684">
    <property type="entry name" value="PROTEIN AMPE"/>
    <property type="match status" value="1"/>
</dbReference>
<organism evidence="2 3">
    <name type="scientific">Mycetohabitans rhizoxinica (strain DSM 19002 / CIP 109453 / HKI 454)</name>
    <name type="common">Paraburkholderia rhizoxinica</name>
    <dbReference type="NCBI Taxonomy" id="882378"/>
    <lineage>
        <taxon>Bacteria</taxon>
        <taxon>Pseudomonadati</taxon>
        <taxon>Pseudomonadota</taxon>
        <taxon>Betaproteobacteria</taxon>
        <taxon>Burkholderiales</taxon>
        <taxon>Burkholderiaceae</taxon>
        <taxon>Mycetohabitans</taxon>
    </lineage>
</organism>
<proteinExistence type="inferred from homology"/>
<dbReference type="InterPro" id="IPR004485">
    <property type="entry name" value="Cobalamin_biosynth_CobD/CbiB"/>
</dbReference>
<evidence type="ECO:0000313" key="2">
    <source>
        <dbReference type="EMBL" id="CBW74260.1"/>
    </source>
</evidence>
<accession>E5ANS8</accession>
<dbReference type="GO" id="GO:0046677">
    <property type="term" value="P:response to antibiotic"/>
    <property type="evidence" value="ECO:0007669"/>
    <property type="project" value="TreeGrafter"/>
</dbReference>
<comment type="function">
    <text evidence="1">Converts cobyric acid to cobinamide by the addition of aminopropanol on the F carboxylic group.</text>
</comment>
<evidence type="ECO:0000313" key="3">
    <source>
        <dbReference type="Proteomes" id="UP000007437"/>
    </source>
</evidence>
<dbReference type="HOGENOM" id="CLU_054212_1_0_4"/>
<protein>
    <recommendedName>
        <fullName evidence="1">Cobalamin biosynthesis protein CobD</fullName>
    </recommendedName>
</protein>
<keyword evidence="1" id="KW-1003">Cell membrane</keyword>
<dbReference type="GO" id="GO:0005886">
    <property type="term" value="C:plasma membrane"/>
    <property type="evidence" value="ECO:0007669"/>
    <property type="project" value="UniProtKB-SubCell"/>
</dbReference>
<reference evidence="2 3" key="1">
    <citation type="journal article" date="2011" name="J. Bacteriol.">
        <title>Complete genome sequence of Burkholderia rhizoxinica, an endosymbiont of Rhizopus microsporus.</title>
        <authorList>
            <person name="Lackner G."/>
            <person name="Moebius N."/>
            <person name="Partida-Martinez L."/>
            <person name="Hertweck C."/>
        </authorList>
    </citation>
    <scope>NUCLEOTIDE SEQUENCE [LARGE SCALE GENOMIC DNA]</scope>
    <source>
        <strain evidence="3">DSM 19002 / CIP 109453 / HKI 454</strain>
    </source>
</reference>
<name>E5ANS8_MYCRK</name>
<feature type="transmembrane region" description="Helical" evidence="1">
    <location>
        <begin position="333"/>
        <end position="354"/>
    </location>
</feature>
<dbReference type="AlphaFoldDB" id="E5ANS8"/>
<keyword evidence="1" id="KW-1133">Transmembrane helix</keyword>
<dbReference type="InterPro" id="IPR052966">
    <property type="entry name" value="Beta-lactamase_Reg"/>
</dbReference>
<dbReference type="GO" id="GO:0009236">
    <property type="term" value="P:cobalamin biosynthetic process"/>
    <property type="evidence" value="ECO:0007669"/>
    <property type="project" value="UniProtKB-UniRule"/>
</dbReference>
<keyword evidence="1" id="KW-0169">Cobalamin biosynthesis</keyword>
<gene>
    <name evidence="1" type="primary">cobD</name>
    <name evidence="2" type="ordered locus">RBRH_01744</name>
</gene>
<comment type="subcellular location">
    <subcellularLocation>
        <location evidence="1">Cell membrane</location>
        <topology evidence="1">Multi-pass membrane protein</topology>
    </subcellularLocation>
</comment>
<comment type="pathway">
    <text evidence="1">Cofactor biosynthesis; adenosylcobalamin biosynthesis.</text>
</comment>
<dbReference type="Proteomes" id="UP000007437">
    <property type="component" value="Chromosome"/>
</dbReference>
<dbReference type="HAMAP" id="MF_00024">
    <property type="entry name" value="CobD_CbiB"/>
    <property type="match status" value="1"/>
</dbReference>
<dbReference type="EMBL" id="FR687359">
    <property type="protein sequence ID" value="CBW74260.1"/>
    <property type="molecule type" value="Genomic_DNA"/>
</dbReference>
<feature type="transmembrane region" description="Helical" evidence="1">
    <location>
        <begin position="91"/>
        <end position="111"/>
    </location>
</feature>
<dbReference type="Pfam" id="PF03186">
    <property type="entry name" value="CobD_Cbib"/>
    <property type="match status" value="1"/>
</dbReference>
<dbReference type="eggNOG" id="COG1270">
    <property type="taxonomic scope" value="Bacteria"/>
</dbReference>
<keyword evidence="1" id="KW-0472">Membrane</keyword>
<comment type="similarity">
    <text evidence="1">Belongs to the CobD/CbiB family.</text>
</comment>
<keyword evidence="2" id="KW-0436">Ligase</keyword>
<dbReference type="NCBIfam" id="NF005792">
    <property type="entry name" value="PRK07630.1"/>
    <property type="match status" value="1"/>
</dbReference>